<dbReference type="Pfam" id="PF00264">
    <property type="entry name" value="Tyrosinase"/>
    <property type="match status" value="1"/>
</dbReference>
<feature type="signal peptide" evidence="2">
    <location>
        <begin position="1"/>
        <end position="19"/>
    </location>
</feature>
<feature type="chain" id="PRO_5019083684" description="Tyrosinase copper-binding domain-containing protein" evidence="2">
    <location>
        <begin position="20"/>
        <end position="410"/>
    </location>
</feature>
<gene>
    <name evidence="4" type="ORF">VSDG_06984</name>
</gene>
<sequence>MLSRSLVVLLLQAAPAVFGSPVTVDLQHRAVDNAEYNQLQDLVASAQTTAISLIQGSNGTCTQANLRIRREWDSFTTDEKKDYIRAVRCLQTTPSLTPSELGSGIKSRYDDFIATHMNQTLSIHFTGNFLTWHRYYIQLFENVLRDECSYSGILPYWNWPKTAITGLHASPVFDGSDTSLSGDGYLVPNKSDVNIGGTAVAPFWVPSGTGGGCVKSGPFVNYTLNLGPVALDLPGGTVATNSKNDTGIYSWNPRCLKRDLTDYINQNYANASNVLDVVQGYDSIADFQLMFQGASSSTLAGGNTLGVHGGGHFSLGGDPGRDFYVSPGDPVFYLHHGMIDRVWWLWQMQDPETRVWGNNNLAGTNTFMNSPPSANTTLDDWVTFDFAGGPPMQIKDLMSTTSGPFCYAYE</sequence>
<evidence type="ECO:0000256" key="2">
    <source>
        <dbReference type="SAM" id="SignalP"/>
    </source>
</evidence>
<dbReference type="InterPro" id="IPR050316">
    <property type="entry name" value="Tyrosinase/Hemocyanin"/>
</dbReference>
<name>A0A423VS40_CYTCH</name>
<dbReference type="EMBL" id="LJZO01000031">
    <property type="protein sequence ID" value="ROV93754.1"/>
    <property type="molecule type" value="Genomic_DNA"/>
</dbReference>
<dbReference type="GO" id="GO:0046872">
    <property type="term" value="F:metal ion binding"/>
    <property type="evidence" value="ECO:0007669"/>
    <property type="project" value="UniProtKB-KW"/>
</dbReference>
<dbReference type="SUPFAM" id="SSF48056">
    <property type="entry name" value="Di-copper centre-containing domain"/>
    <property type="match status" value="1"/>
</dbReference>
<reference evidence="4 5" key="1">
    <citation type="submission" date="2015-09" db="EMBL/GenBank/DDBJ databases">
        <title>Host preference determinants of Valsa canker pathogens revealed by comparative genomics.</title>
        <authorList>
            <person name="Yin Z."/>
            <person name="Huang L."/>
        </authorList>
    </citation>
    <scope>NUCLEOTIDE SEQUENCE [LARGE SCALE GENOMIC DNA]</scope>
    <source>
        <strain evidence="4 5">YSFL</strain>
    </source>
</reference>
<comment type="caution">
    <text evidence="4">The sequence shown here is derived from an EMBL/GenBank/DDBJ whole genome shotgun (WGS) entry which is preliminary data.</text>
</comment>
<feature type="domain" description="Tyrosinase copper-binding" evidence="3">
    <location>
        <begin position="329"/>
        <end position="340"/>
    </location>
</feature>
<dbReference type="OrthoDB" id="6132182at2759"/>
<keyword evidence="5" id="KW-1185">Reference proteome</keyword>
<evidence type="ECO:0000313" key="4">
    <source>
        <dbReference type="EMBL" id="ROV93754.1"/>
    </source>
</evidence>
<dbReference type="PANTHER" id="PTHR11474:SF116">
    <property type="entry name" value="TYROSINASE"/>
    <property type="match status" value="1"/>
</dbReference>
<dbReference type="PRINTS" id="PR00092">
    <property type="entry name" value="TYROSINASE"/>
</dbReference>
<dbReference type="InterPro" id="IPR008922">
    <property type="entry name" value="Di-copper_centre_dom_sf"/>
</dbReference>
<proteinExistence type="predicted"/>
<evidence type="ECO:0000259" key="3">
    <source>
        <dbReference type="PROSITE" id="PS00498"/>
    </source>
</evidence>
<dbReference type="Gene3D" id="1.10.1280.10">
    <property type="entry name" value="Di-copper center containing domain from catechol oxidase"/>
    <property type="match status" value="1"/>
</dbReference>
<keyword evidence="1" id="KW-0479">Metal-binding</keyword>
<dbReference type="GO" id="GO:0016491">
    <property type="term" value="F:oxidoreductase activity"/>
    <property type="evidence" value="ECO:0007669"/>
    <property type="project" value="InterPro"/>
</dbReference>
<dbReference type="InterPro" id="IPR002227">
    <property type="entry name" value="Tyrosinase_Cu-bd"/>
</dbReference>
<dbReference type="Proteomes" id="UP000284375">
    <property type="component" value="Unassembled WGS sequence"/>
</dbReference>
<evidence type="ECO:0000313" key="5">
    <source>
        <dbReference type="Proteomes" id="UP000284375"/>
    </source>
</evidence>
<dbReference type="PROSITE" id="PS00498">
    <property type="entry name" value="TYROSINASE_2"/>
    <property type="match status" value="1"/>
</dbReference>
<organism evidence="4 5">
    <name type="scientific">Cytospora chrysosperma</name>
    <name type="common">Cytospora canker fungus</name>
    <name type="synonym">Sphaeria chrysosperma</name>
    <dbReference type="NCBI Taxonomy" id="252740"/>
    <lineage>
        <taxon>Eukaryota</taxon>
        <taxon>Fungi</taxon>
        <taxon>Dikarya</taxon>
        <taxon>Ascomycota</taxon>
        <taxon>Pezizomycotina</taxon>
        <taxon>Sordariomycetes</taxon>
        <taxon>Sordariomycetidae</taxon>
        <taxon>Diaporthales</taxon>
        <taxon>Cytosporaceae</taxon>
        <taxon>Cytospora</taxon>
    </lineage>
</organism>
<dbReference type="AlphaFoldDB" id="A0A423VS40"/>
<protein>
    <recommendedName>
        <fullName evidence="3">Tyrosinase copper-binding domain-containing protein</fullName>
    </recommendedName>
</protein>
<keyword evidence="2" id="KW-0732">Signal</keyword>
<evidence type="ECO:0000256" key="1">
    <source>
        <dbReference type="ARBA" id="ARBA00022723"/>
    </source>
</evidence>
<dbReference type="PANTHER" id="PTHR11474">
    <property type="entry name" value="TYROSINASE FAMILY MEMBER"/>
    <property type="match status" value="1"/>
</dbReference>
<dbReference type="STRING" id="252740.A0A423VS40"/>
<accession>A0A423VS40</accession>